<feature type="compositionally biased region" description="Polar residues" evidence="1">
    <location>
        <begin position="218"/>
        <end position="230"/>
    </location>
</feature>
<evidence type="ECO:0000313" key="3">
    <source>
        <dbReference type="Proteomes" id="UP000729402"/>
    </source>
</evidence>
<reference evidence="2" key="2">
    <citation type="submission" date="2021-02" db="EMBL/GenBank/DDBJ databases">
        <authorList>
            <person name="Kimball J.A."/>
            <person name="Haas M.W."/>
            <person name="Macchietto M."/>
            <person name="Kono T."/>
            <person name="Duquette J."/>
            <person name="Shao M."/>
        </authorList>
    </citation>
    <scope>NUCLEOTIDE SEQUENCE</scope>
    <source>
        <tissue evidence="2">Fresh leaf tissue</tissue>
    </source>
</reference>
<dbReference type="Proteomes" id="UP000729402">
    <property type="component" value="Unassembled WGS sequence"/>
</dbReference>
<name>A0A8J5RKF6_ZIZPA</name>
<evidence type="ECO:0000313" key="2">
    <source>
        <dbReference type="EMBL" id="KAG8047429.1"/>
    </source>
</evidence>
<gene>
    <name evidence="2" type="ORF">GUJ93_ZPchr0008g13313</name>
</gene>
<feature type="compositionally biased region" description="Low complexity" evidence="1">
    <location>
        <begin position="79"/>
        <end position="92"/>
    </location>
</feature>
<dbReference type="AlphaFoldDB" id="A0A8J5RKF6"/>
<feature type="region of interest" description="Disordered" evidence="1">
    <location>
        <begin position="77"/>
        <end position="109"/>
    </location>
</feature>
<feature type="compositionally biased region" description="Pro residues" evidence="1">
    <location>
        <begin position="241"/>
        <end position="251"/>
    </location>
</feature>
<feature type="compositionally biased region" description="Pro residues" evidence="1">
    <location>
        <begin position="169"/>
        <end position="179"/>
    </location>
</feature>
<organism evidence="2 3">
    <name type="scientific">Zizania palustris</name>
    <name type="common">Northern wild rice</name>
    <dbReference type="NCBI Taxonomy" id="103762"/>
    <lineage>
        <taxon>Eukaryota</taxon>
        <taxon>Viridiplantae</taxon>
        <taxon>Streptophyta</taxon>
        <taxon>Embryophyta</taxon>
        <taxon>Tracheophyta</taxon>
        <taxon>Spermatophyta</taxon>
        <taxon>Magnoliopsida</taxon>
        <taxon>Liliopsida</taxon>
        <taxon>Poales</taxon>
        <taxon>Poaceae</taxon>
        <taxon>BOP clade</taxon>
        <taxon>Oryzoideae</taxon>
        <taxon>Oryzeae</taxon>
        <taxon>Zizaniinae</taxon>
        <taxon>Zizania</taxon>
    </lineage>
</organism>
<feature type="compositionally biased region" description="Polar residues" evidence="1">
    <location>
        <begin position="259"/>
        <end position="274"/>
    </location>
</feature>
<dbReference type="EMBL" id="JAAALK010000290">
    <property type="protein sequence ID" value="KAG8047429.1"/>
    <property type="molecule type" value="Genomic_DNA"/>
</dbReference>
<comment type="caution">
    <text evidence="2">The sequence shown here is derived from an EMBL/GenBank/DDBJ whole genome shotgun (WGS) entry which is preliminary data.</text>
</comment>
<feature type="region of interest" description="Disordered" evidence="1">
    <location>
        <begin position="199"/>
        <end position="278"/>
    </location>
</feature>
<feature type="compositionally biased region" description="Pro residues" evidence="1">
    <location>
        <begin position="97"/>
        <end position="107"/>
    </location>
</feature>
<feature type="region of interest" description="Disordered" evidence="1">
    <location>
        <begin position="125"/>
        <end position="181"/>
    </location>
</feature>
<protein>
    <submittedName>
        <fullName evidence="2">Uncharacterized protein</fullName>
    </submittedName>
</protein>
<feature type="compositionally biased region" description="Low complexity" evidence="1">
    <location>
        <begin position="146"/>
        <end position="164"/>
    </location>
</feature>
<evidence type="ECO:0000256" key="1">
    <source>
        <dbReference type="SAM" id="MobiDB-lite"/>
    </source>
</evidence>
<accession>A0A8J5RKF6</accession>
<sequence>MEYVECPSALSLLTSWMRLAVCRLQLQLGKNNSNRLPTARASSPQRLGLLAQPVGGCALSPPAPGLRLLLHATGSALRPCASSTPPAPSAAVRPERPAAPPALPPHLPELRRGSIAGVAYAVSSTPARPSLTPPAAGPPLRLRHLPNSSDPSASSTPPVPSAAVRPERPTAPPALPPHLPELRRGSIAGVAYVVSSTPAHPSLTPPVAGPPLRLRHLPNSSDPRASSTPLVPSAAVRPERPAAPPALPPHLPELRRGSIGSTARFTPSSQSHASSGLRCPLTSSPLSYLCYTRTAWFVV</sequence>
<keyword evidence="3" id="KW-1185">Reference proteome</keyword>
<proteinExistence type="predicted"/>
<reference evidence="2" key="1">
    <citation type="journal article" date="2021" name="bioRxiv">
        <title>Whole Genome Assembly and Annotation of Northern Wild Rice, Zizania palustris L., Supports a Whole Genome Duplication in the Zizania Genus.</title>
        <authorList>
            <person name="Haas M."/>
            <person name="Kono T."/>
            <person name="Macchietto M."/>
            <person name="Millas R."/>
            <person name="McGilp L."/>
            <person name="Shao M."/>
            <person name="Duquette J."/>
            <person name="Hirsch C.N."/>
            <person name="Kimball J."/>
        </authorList>
    </citation>
    <scope>NUCLEOTIDE SEQUENCE</scope>
    <source>
        <tissue evidence="2">Fresh leaf tissue</tissue>
    </source>
</reference>